<reference evidence="2" key="1">
    <citation type="journal article" date="2023" name="Mol. Phylogenet. Evol.">
        <title>Genome-scale phylogeny and comparative genomics of the fungal order Sordariales.</title>
        <authorList>
            <person name="Hensen N."/>
            <person name="Bonometti L."/>
            <person name="Westerberg I."/>
            <person name="Brannstrom I.O."/>
            <person name="Guillou S."/>
            <person name="Cros-Aarteil S."/>
            <person name="Calhoun S."/>
            <person name="Haridas S."/>
            <person name="Kuo A."/>
            <person name="Mondo S."/>
            <person name="Pangilinan J."/>
            <person name="Riley R."/>
            <person name="LaButti K."/>
            <person name="Andreopoulos B."/>
            <person name="Lipzen A."/>
            <person name="Chen C."/>
            <person name="Yan M."/>
            <person name="Daum C."/>
            <person name="Ng V."/>
            <person name="Clum A."/>
            <person name="Steindorff A."/>
            <person name="Ohm R.A."/>
            <person name="Martin F."/>
            <person name="Silar P."/>
            <person name="Natvig D.O."/>
            <person name="Lalanne C."/>
            <person name="Gautier V."/>
            <person name="Ament-Velasquez S.L."/>
            <person name="Kruys A."/>
            <person name="Hutchinson M.I."/>
            <person name="Powell A.J."/>
            <person name="Barry K."/>
            <person name="Miller A.N."/>
            <person name="Grigoriev I.V."/>
            <person name="Debuchy R."/>
            <person name="Gladieux P."/>
            <person name="Hiltunen Thoren M."/>
            <person name="Johannesson H."/>
        </authorList>
    </citation>
    <scope>NUCLEOTIDE SEQUENCE [LARGE SCALE GENOMIC DNA]</scope>
    <source>
        <strain evidence="2">CBS 284.82</strain>
    </source>
</reference>
<evidence type="ECO:0000313" key="1">
    <source>
        <dbReference type="EMBL" id="KAK4041128.1"/>
    </source>
</evidence>
<evidence type="ECO:0000313" key="2">
    <source>
        <dbReference type="Proteomes" id="UP001303115"/>
    </source>
</evidence>
<dbReference type="SUPFAM" id="SSF117281">
    <property type="entry name" value="Kelch motif"/>
    <property type="match status" value="1"/>
</dbReference>
<protein>
    <submittedName>
        <fullName evidence="1">Uncharacterized protein</fullName>
    </submittedName>
</protein>
<dbReference type="InterPro" id="IPR015915">
    <property type="entry name" value="Kelch-typ_b-propeller"/>
</dbReference>
<dbReference type="AlphaFoldDB" id="A0AAN6PJ96"/>
<sequence length="231" mass="25914">MIGHGSKSALSPRQDFGRKPFVAGPGFCFKRFGRTETKLPDGRIVYIGGQQGNFFDSDYFIYNDVVVVRGHSDGRARAQAKLEAFLAQVPDLPIALDEHNKRVAMAHWLNEATAVEGASPDEIDIYGYPTDVFPAVDFHTATYHKHQDTGKEYIYIIGGLGYKGGPHRRATLTHRLSLEDFSIQRMETMGEEPPPCRGRTARREGDEIVLVVQGDQYVLSLTNMRWTRAPE</sequence>
<name>A0AAN6PJ96_9PEZI</name>
<keyword evidence="2" id="KW-1185">Reference proteome</keyword>
<dbReference type="EMBL" id="MU854363">
    <property type="protein sequence ID" value="KAK4041128.1"/>
    <property type="molecule type" value="Genomic_DNA"/>
</dbReference>
<gene>
    <name evidence="1" type="ORF">C8A01DRAFT_15094</name>
</gene>
<organism evidence="1 2">
    <name type="scientific">Parachaetomium inaequale</name>
    <dbReference type="NCBI Taxonomy" id="2588326"/>
    <lineage>
        <taxon>Eukaryota</taxon>
        <taxon>Fungi</taxon>
        <taxon>Dikarya</taxon>
        <taxon>Ascomycota</taxon>
        <taxon>Pezizomycotina</taxon>
        <taxon>Sordariomycetes</taxon>
        <taxon>Sordariomycetidae</taxon>
        <taxon>Sordariales</taxon>
        <taxon>Chaetomiaceae</taxon>
        <taxon>Parachaetomium</taxon>
    </lineage>
</organism>
<dbReference type="Proteomes" id="UP001303115">
    <property type="component" value="Unassembled WGS sequence"/>
</dbReference>
<proteinExistence type="predicted"/>
<accession>A0AAN6PJ96</accession>
<comment type="caution">
    <text evidence="1">The sequence shown here is derived from an EMBL/GenBank/DDBJ whole genome shotgun (WGS) entry which is preliminary data.</text>
</comment>